<dbReference type="Proteomes" id="UP000694888">
    <property type="component" value="Unplaced"/>
</dbReference>
<dbReference type="NCBIfam" id="TIGR00049">
    <property type="entry name" value="iron-sulfur cluster assembly accessory protein"/>
    <property type="match status" value="1"/>
</dbReference>
<comment type="similarity">
    <text evidence="1">Belongs to the HesB/IscA family.</text>
</comment>
<dbReference type="InterPro" id="IPR000361">
    <property type="entry name" value="ATAP_core_dom"/>
</dbReference>
<dbReference type="Gene3D" id="2.60.300.12">
    <property type="entry name" value="HesB-like domain"/>
    <property type="match status" value="1"/>
</dbReference>
<proteinExistence type="inferred from homology"/>
<dbReference type="InterPro" id="IPR035903">
    <property type="entry name" value="HesB-like_dom_sf"/>
</dbReference>
<evidence type="ECO:0000313" key="6">
    <source>
        <dbReference type="RefSeq" id="XP_035825105.1"/>
    </source>
</evidence>
<protein>
    <submittedName>
        <fullName evidence="4 5">Iron-sulfur cluster assembly 2 homolog, mitochondrial</fullName>
    </submittedName>
</protein>
<keyword evidence="3" id="KW-1185">Reference proteome</keyword>
<evidence type="ECO:0000313" key="7">
    <source>
        <dbReference type="RefSeq" id="XP_035825106.1"/>
    </source>
</evidence>
<evidence type="ECO:0000313" key="3">
    <source>
        <dbReference type="Proteomes" id="UP000694888"/>
    </source>
</evidence>
<dbReference type="GeneID" id="101864137"/>
<evidence type="ECO:0000313" key="4">
    <source>
        <dbReference type="RefSeq" id="XP_005096379.1"/>
    </source>
</evidence>
<feature type="domain" description="Core" evidence="2">
    <location>
        <begin position="62"/>
        <end position="161"/>
    </location>
</feature>
<dbReference type="Pfam" id="PF01521">
    <property type="entry name" value="Fe-S_biosyn"/>
    <property type="match status" value="1"/>
</dbReference>
<accession>A0ABM0JLA8</accession>
<evidence type="ECO:0000256" key="1">
    <source>
        <dbReference type="ARBA" id="ARBA00006718"/>
    </source>
</evidence>
<sequence>MPMASILRSASNFFVRSSPTLRVGSGLFQAQINGGGNRVPFINRTLASNAASPAQDSSAGVDLKLSDACVKRLKEICTDDGSGLRLVVEGGGCSGFQYKFELDSQVEEDDRVFERDGVKVVIDVDSLELVKGSTVDYYQELIRSSFRVTDNPQAEQGCSCGASFSIKL</sequence>
<dbReference type="RefSeq" id="XP_035825106.1">
    <property type="nucleotide sequence ID" value="XM_035969213.1"/>
</dbReference>
<gene>
    <name evidence="4 5 6 7" type="primary">LOC101864137</name>
</gene>
<dbReference type="RefSeq" id="XP_035825105.1">
    <property type="nucleotide sequence ID" value="XM_035969212.1"/>
</dbReference>
<evidence type="ECO:0000313" key="5">
    <source>
        <dbReference type="RefSeq" id="XP_035825104.1"/>
    </source>
</evidence>
<dbReference type="RefSeq" id="XP_035825104.1">
    <property type="nucleotide sequence ID" value="XM_035969211.1"/>
</dbReference>
<dbReference type="SUPFAM" id="SSF89360">
    <property type="entry name" value="HesB-like domain"/>
    <property type="match status" value="1"/>
</dbReference>
<dbReference type="PANTHER" id="PTHR43011:SF1">
    <property type="entry name" value="IRON-SULFUR CLUSTER ASSEMBLY 2 HOMOLOG, MITOCHONDRIAL"/>
    <property type="match status" value="1"/>
</dbReference>
<name>A0ABM0JLA8_APLCA</name>
<evidence type="ECO:0000259" key="2">
    <source>
        <dbReference type="Pfam" id="PF01521"/>
    </source>
</evidence>
<organism evidence="3 4">
    <name type="scientific">Aplysia californica</name>
    <name type="common">California sea hare</name>
    <dbReference type="NCBI Taxonomy" id="6500"/>
    <lineage>
        <taxon>Eukaryota</taxon>
        <taxon>Metazoa</taxon>
        <taxon>Spiralia</taxon>
        <taxon>Lophotrochozoa</taxon>
        <taxon>Mollusca</taxon>
        <taxon>Gastropoda</taxon>
        <taxon>Heterobranchia</taxon>
        <taxon>Euthyneura</taxon>
        <taxon>Tectipleura</taxon>
        <taxon>Aplysiida</taxon>
        <taxon>Aplysioidea</taxon>
        <taxon>Aplysiidae</taxon>
        <taxon>Aplysia</taxon>
    </lineage>
</organism>
<reference evidence="4 5" key="1">
    <citation type="submission" date="2025-05" db="UniProtKB">
        <authorList>
            <consortium name="RefSeq"/>
        </authorList>
    </citation>
    <scope>IDENTIFICATION</scope>
</reference>
<dbReference type="RefSeq" id="XP_005096379.1">
    <property type="nucleotide sequence ID" value="XM_005096322.2"/>
</dbReference>
<dbReference type="PANTHER" id="PTHR43011">
    <property type="entry name" value="IRON-SULFUR CLUSTER ASSEMBLY 2 HOMOLOG, MITOCHONDRIAL"/>
    <property type="match status" value="1"/>
</dbReference>
<dbReference type="InterPro" id="IPR016092">
    <property type="entry name" value="ATAP"/>
</dbReference>